<dbReference type="EMBL" id="CP000155">
    <property type="protein sequence ID" value="ABC31864.1"/>
    <property type="molecule type" value="Genomic_DNA"/>
</dbReference>
<protein>
    <submittedName>
        <fullName evidence="1">Uncharacterized protein</fullName>
    </submittedName>
</protein>
<dbReference type="AlphaFoldDB" id="Q2SBW0"/>
<dbReference type="HOGENOM" id="CLU_3396815_0_0_6"/>
<organism evidence="1 2">
    <name type="scientific">Hahella chejuensis (strain KCTC 2396)</name>
    <dbReference type="NCBI Taxonomy" id="349521"/>
    <lineage>
        <taxon>Bacteria</taxon>
        <taxon>Pseudomonadati</taxon>
        <taxon>Pseudomonadota</taxon>
        <taxon>Gammaproteobacteria</taxon>
        <taxon>Oceanospirillales</taxon>
        <taxon>Hahellaceae</taxon>
        <taxon>Hahella</taxon>
    </lineage>
</organism>
<evidence type="ECO:0000313" key="1">
    <source>
        <dbReference type="EMBL" id="ABC31864.1"/>
    </source>
</evidence>
<reference evidence="1 2" key="1">
    <citation type="journal article" date="2005" name="Nucleic Acids Res.">
        <title>Genomic blueprint of Hahella chejuensis, a marine microbe producing an algicidal agent.</title>
        <authorList>
            <person name="Jeong H."/>
            <person name="Yim J.H."/>
            <person name="Lee C."/>
            <person name="Choi S.-H."/>
            <person name="Park Y.K."/>
            <person name="Yoon S.H."/>
            <person name="Hur C.-G."/>
            <person name="Kang H.-Y."/>
            <person name="Kim D."/>
            <person name="Lee H.H."/>
            <person name="Park K.H."/>
            <person name="Park S.-H."/>
            <person name="Park H.-S."/>
            <person name="Lee H.K."/>
            <person name="Oh T.K."/>
            <person name="Kim J.F."/>
        </authorList>
    </citation>
    <scope>NUCLEOTIDE SEQUENCE [LARGE SCALE GENOMIC DNA]</scope>
    <source>
        <strain evidence="1 2">KCTC 2396</strain>
    </source>
</reference>
<accession>Q2SBW0</accession>
<proteinExistence type="predicted"/>
<dbReference type="Proteomes" id="UP000000238">
    <property type="component" value="Chromosome"/>
</dbReference>
<name>Q2SBW0_HAHCH</name>
<dbReference type="KEGG" id="hch:HCH_05186"/>
<evidence type="ECO:0000313" key="2">
    <source>
        <dbReference type="Proteomes" id="UP000000238"/>
    </source>
</evidence>
<gene>
    <name evidence="1" type="ordered locus">HCH_05186</name>
</gene>
<keyword evidence="2" id="KW-1185">Reference proteome</keyword>
<sequence>MNNCLLFNKAPADFGRLKRTFRHLCAYRVLL</sequence>